<dbReference type="Proteomes" id="UP001295684">
    <property type="component" value="Unassembled WGS sequence"/>
</dbReference>
<dbReference type="AlphaFoldDB" id="A0AAD2D3U7"/>
<dbReference type="PROSITE" id="PS50405">
    <property type="entry name" value="GST_CTER"/>
    <property type="match status" value="1"/>
</dbReference>
<dbReference type="EMBL" id="CAMPGE010020903">
    <property type="protein sequence ID" value="CAI2379085.1"/>
    <property type="molecule type" value="Genomic_DNA"/>
</dbReference>
<dbReference type="GO" id="GO:0004364">
    <property type="term" value="F:glutathione transferase activity"/>
    <property type="evidence" value="ECO:0007669"/>
    <property type="project" value="TreeGrafter"/>
</dbReference>
<dbReference type="CDD" id="cd03192">
    <property type="entry name" value="GST_C_Sigma_like"/>
    <property type="match status" value="1"/>
</dbReference>
<sequence>MKLYYFDVYGKGESIRLLLTHSKAEWEDVRLGGPSWQEFKAEQDKCKYGQLPILEKDGKHYPQSLAILRYLGGVHGYYPEDLELRFQADEITDLIVDDFFVTIVKKYIFVKDEEEKKQSWTTLLEEHHPKHFGFLENQLKGNSSQEFLVGDSYTIADFAAIAAYISQINHPDRRDDVLPILEKFPLLKAYFEARTADFQEYIENLPKCSV</sequence>
<dbReference type="PANTHER" id="PTHR11571">
    <property type="entry name" value="GLUTATHIONE S-TRANSFERASE"/>
    <property type="match status" value="1"/>
</dbReference>
<dbReference type="SFLD" id="SFLDS00019">
    <property type="entry name" value="Glutathione_Transferase_(cytos"/>
    <property type="match status" value="1"/>
</dbReference>
<dbReference type="CDD" id="cd03039">
    <property type="entry name" value="GST_N_Sigma_like"/>
    <property type="match status" value="1"/>
</dbReference>
<dbReference type="SUPFAM" id="SSF47616">
    <property type="entry name" value="GST C-terminal domain-like"/>
    <property type="match status" value="1"/>
</dbReference>
<evidence type="ECO:0000313" key="4">
    <source>
        <dbReference type="Proteomes" id="UP001295684"/>
    </source>
</evidence>
<dbReference type="InterPro" id="IPR040079">
    <property type="entry name" value="Glutathione_S-Trfase"/>
</dbReference>
<dbReference type="InterPro" id="IPR050213">
    <property type="entry name" value="GST_superfamily"/>
</dbReference>
<dbReference type="PANTHER" id="PTHR11571:SF150">
    <property type="entry name" value="GLUTATHIONE S-TRANSFERASE"/>
    <property type="match status" value="1"/>
</dbReference>
<dbReference type="SFLD" id="SFLDG00363">
    <property type="entry name" value="AMPS_(cytGST):_Alpha-__Mu-__Pi"/>
    <property type="match status" value="1"/>
</dbReference>
<dbReference type="InterPro" id="IPR004046">
    <property type="entry name" value="GST_C"/>
</dbReference>
<dbReference type="InterPro" id="IPR036282">
    <property type="entry name" value="Glutathione-S-Trfase_C_sf"/>
</dbReference>
<dbReference type="InterPro" id="IPR010987">
    <property type="entry name" value="Glutathione-S-Trfase_C-like"/>
</dbReference>
<accession>A0AAD2D3U7</accession>
<dbReference type="Gene3D" id="3.40.30.10">
    <property type="entry name" value="Glutaredoxin"/>
    <property type="match status" value="1"/>
</dbReference>
<name>A0AAD2D3U7_EUPCR</name>
<dbReference type="PROSITE" id="PS50404">
    <property type="entry name" value="GST_NTER"/>
    <property type="match status" value="1"/>
</dbReference>
<evidence type="ECO:0000259" key="1">
    <source>
        <dbReference type="PROSITE" id="PS50404"/>
    </source>
</evidence>
<dbReference type="SUPFAM" id="SSF52833">
    <property type="entry name" value="Thioredoxin-like"/>
    <property type="match status" value="1"/>
</dbReference>
<reference evidence="3" key="1">
    <citation type="submission" date="2023-07" db="EMBL/GenBank/DDBJ databases">
        <authorList>
            <consortium name="AG Swart"/>
            <person name="Singh M."/>
            <person name="Singh A."/>
            <person name="Seah K."/>
            <person name="Emmerich C."/>
        </authorList>
    </citation>
    <scope>NUCLEOTIDE SEQUENCE</scope>
    <source>
        <strain evidence="3">DP1</strain>
    </source>
</reference>
<evidence type="ECO:0000259" key="2">
    <source>
        <dbReference type="PROSITE" id="PS50405"/>
    </source>
</evidence>
<dbReference type="Gene3D" id="1.20.1050.10">
    <property type="match status" value="1"/>
</dbReference>
<evidence type="ECO:0000313" key="3">
    <source>
        <dbReference type="EMBL" id="CAI2379085.1"/>
    </source>
</evidence>
<dbReference type="InterPro" id="IPR004045">
    <property type="entry name" value="Glutathione_S-Trfase_N"/>
</dbReference>
<dbReference type="GO" id="GO:0006749">
    <property type="term" value="P:glutathione metabolic process"/>
    <property type="evidence" value="ECO:0007669"/>
    <property type="project" value="TreeGrafter"/>
</dbReference>
<dbReference type="SFLD" id="SFLDG01205">
    <property type="entry name" value="AMPS.1"/>
    <property type="match status" value="1"/>
</dbReference>
<organism evidence="3 4">
    <name type="scientific">Euplotes crassus</name>
    <dbReference type="NCBI Taxonomy" id="5936"/>
    <lineage>
        <taxon>Eukaryota</taxon>
        <taxon>Sar</taxon>
        <taxon>Alveolata</taxon>
        <taxon>Ciliophora</taxon>
        <taxon>Intramacronucleata</taxon>
        <taxon>Spirotrichea</taxon>
        <taxon>Hypotrichia</taxon>
        <taxon>Euplotida</taxon>
        <taxon>Euplotidae</taxon>
        <taxon>Moneuplotes</taxon>
    </lineage>
</organism>
<feature type="domain" description="GST N-terminal" evidence="1">
    <location>
        <begin position="1"/>
        <end position="79"/>
    </location>
</feature>
<dbReference type="Pfam" id="PF14497">
    <property type="entry name" value="GST_C_3"/>
    <property type="match status" value="1"/>
</dbReference>
<proteinExistence type="predicted"/>
<keyword evidence="4" id="KW-1185">Reference proteome</keyword>
<feature type="domain" description="GST C-terminal" evidence="2">
    <location>
        <begin position="81"/>
        <end position="210"/>
    </location>
</feature>
<dbReference type="Pfam" id="PF02798">
    <property type="entry name" value="GST_N"/>
    <property type="match status" value="1"/>
</dbReference>
<dbReference type="InterPro" id="IPR036249">
    <property type="entry name" value="Thioredoxin-like_sf"/>
</dbReference>
<protein>
    <recommendedName>
        <fullName evidence="5">Glutathione S-transferase</fullName>
    </recommendedName>
</protein>
<gene>
    <name evidence="3" type="ORF">ECRASSUSDP1_LOCUS20493</name>
</gene>
<comment type="caution">
    <text evidence="3">The sequence shown here is derived from an EMBL/GenBank/DDBJ whole genome shotgun (WGS) entry which is preliminary data.</text>
</comment>
<evidence type="ECO:0008006" key="5">
    <source>
        <dbReference type="Google" id="ProtNLM"/>
    </source>
</evidence>